<name>A0A3N2PYX0_SODAK</name>
<evidence type="ECO:0000256" key="1">
    <source>
        <dbReference type="SAM" id="SignalP"/>
    </source>
</evidence>
<evidence type="ECO:0000313" key="2">
    <source>
        <dbReference type="EMBL" id="ROT39721.1"/>
    </source>
</evidence>
<dbReference type="AlphaFoldDB" id="A0A3N2PYX0"/>
<evidence type="ECO:0000313" key="3">
    <source>
        <dbReference type="Proteomes" id="UP000272025"/>
    </source>
</evidence>
<evidence type="ECO:0008006" key="4">
    <source>
        <dbReference type="Google" id="ProtNLM"/>
    </source>
</evidence>
<protein>
    <recommendedName>
        <fullName evidence="4">GPI anchored serine-rich protein</fullName>
    </recommendedName>
</protein>
<feature type="chain" id="PRO_5017923602" description="GPI anchored serine-rich protein" evidence="1">
    <location>
        <begin position="20"/>
        <end position="188"/>
    </location>
</feature>
<proteinExistence type="predicted"/>
<dbReference type="GeneID" id="39582551"/>
<dbReference type="RefSeq" id="XP_028467527.1">
    <property type="nucleotide sequence ID" value="XM_028614073.1"/>
</dbReference>
<feature type="signal peptide" evidence="1">
    <location>
        <begin position="1"/>
        <end position="19"/>
    </location>
</feature>
<reference evidence="2 3" key="1">
    <citation type="journal article" date="2018" name="Mol. Ecol.">
        <title>The obligate alkalophilic soda-lake fungus Sodiomyces alkalinus has shifted to a protein diet.</title>
        <authorList>
            <person name="Grum-Grzhimaylo A.A."/>
            <person name="Falkoski D.L."/>
            <person name="van den Heuvel J."/>
            <person name="Valero-Jimenez C.A."/>
            <person name="Min B."/>
            <person name="Choi I.G."/>
            <person name="Lipzen A."/>
            <person name="Daum C.G."/>
            <person name="Aanen D.K."/>
            <person name="Tsang A."/>
            <person name="Henrissat B."/>
            <person name="Bilanenko E.N."/>
            <person name="de Vries R.P."/>
            <person name="van Kan J.A.L."/>
            <person name="Grigoriev I.V."/>
            <person name="Debets A.J.M."/>
        </authorList>
    </citation>
    <scope>NUCLEOTIDE SEQUENCE [LARGE SCALE GENOMIC DNA]</scope>
    <source>
        <strain evidence="2 3">F11</strain>
    </source>
</reference>
<accession>A0A3N2PYX0</accession>
<keyword evidence="1" id="KW-0732">Signal</keyword>
<sequence length="188" mass="19195">MRFTGFFTLLAASAAVALPQVPEGEETTTVTSTTTRTITLTECNPTYTDCPLNRPSSTEVVAADITSEISSEVVIPTSEPVVEVPSSSLAPLPSSSSSSSSYFFSAPANTTSFISVATSSLPLSSQAESTESASPPPVVTETRTSVVLPDAPEASGEPVVVPESGAAGLFIQGTLLASVLGFTVVALF</sequence>
<dbReference type="Proteomes" id="UP000272025">
    <property type="component" value="Unassembled WGS sequence"/>
</dbReference>
<keyword evidence="3" id="KW-1185">Reference proteome</keyword>
<organism evidence="2 3">
    <name type="scientific">Sodiomyces alkalinus (strain CBS 110278 / VKM F-3762 / F11)</name>
    <name type="common">Alkaliphilic filamentous fungus</name>
    <dbReference type="NCBI Taxonomy" id="1314773"/>
    <lineage>
        <taxon>Eukaryota</taxon>
        <taxon>Fungi</taxon>
        <taxon>Dikarya</taxon>
        <taxon>Ascomycota</taxon>
        <taxon>Pezizomycotina</taxon>
        <taxon>Sordariomycetes</taxon>
        <taxon>Hypocreomycetidae</taxon>
        <taxon>Glomerellales</taxon>
        <taxon>Plectosphaerellaceae</taxon>
        <taxon>Sodiomyces</taxon>
    </lineage>
</organism>
<gene>
    <name evidence="2" type="ORF">SODALDRAFT_358136</name>
</gene>
<dbReference type="EMBL" id="ML119053">
    <property type="protein sequence ID" value="ROT39721.1"/>
    <property type="molecule type" value="Genomic_DNA"/>
</dbReference>